<protein>
    <recommendedName>
        <fullName evidence="2">Methyltransferase domain-containing protein</fullName>
    </recommendedName>
</protein>
<sequence>MKNLLKNLYNEFTRPIREKWIGTLQAAAVVRSFYLTSALKKYISQNRKYKILDAGSGVGAPLTIVQARRFSQCDFVAVDLYENYPLEQHLSLPPNIIFIKKDLFQYSAKNQYDIIICLDALEHVKNYKRLLILYNEWIKPGGILLLHTPSLHQIRYLTKNKLLQNSNERQRLGDYHVREGFQLEKMLKDLENIDFKILYSRYTFSSLTWFLKELFSIGESKSIPGIGIMIFPFILLSTKIESFLRLRKGNGIFVVAKKLTEKLCN</sequence>
<dbReference type="EMBL" id="LAZR01003073">
    <property type="protein sequence ID" value="KKN22296.1"/>
    <property type="molecule type" value="Genomic_DNA"/>
</dbReference>
<evidence type="ECO:0000313" key="1">
    <source>
        <dbReference type="EMBL" id="KKN22296.1"/>
    </source>
</evidence>
<reference evidence="1" key="1">
    <citation type="journal article" date="2015" name="Nature">
        <title>Complex archaea that bridge the gap between prokaryotes and eukaryotes.</title>
        <authorList>
            <person name="Spang A."/>
            <person name="Saw J.H."/>
            <person name="Jorgensen S.L."/>
            <person name="Zaremba-Niedzwiedzka K."/>
            <person name="Martijn J."/>
            <person name="Lind A.E."/>
            <person name="van Eijk R."/>
            <person name="Schleper C."/>
            <person name="Guy L."/>
            <person name="Ettema T.J."/>
        </authorList>
    </citation>
    <scope>NUCLEOTIDE SEQUENCE</scope>
</reference>
<proteinExistence type="predicted"/>
<dbReference type="Gene3D" id="3.40.50.150">
    <property type="entry name" value="Vaccinia Virus protein VP39"/>
    <property type="match status" value="1"/>
</dbReference>
<dbReference type="AlphaFoldDB" id="A0A0F9RAU8"/>
<comment type="caution">
    <text evidence="1">The sequence shown here is derived from an EMBL/GenBank/DDBJ whole genome shotgun (WGS) entry which is preliminary data.</text>
</comment>
<dbReference type="SUPFAM" id="SSF53335">
    <property type="entry name" value="S-adenosyl-L-methionine-dependent methyltransferases"/>
    <property type="match status" value="1"/>
</dbReference>
<accession>A0A0F9RAU8</accession>
<gene>
    <name evidence="1" type="ORF">LCGC14_0916610</name>
</gene>
<dbReference type="CDD" id="cd02440">
    <property type="entry name" value="AdoMet_MTases"/>
    <property type="match status" value="1"/>
</dbReference>
<evidence type="ECO:0008006" key="2">
    <source>
        <dbReference type="Google" id="ProtNLM"/>
    </source>
</evidence>
<organism evidence="1">
    <name type="scientific">marine sediment metagenome</name>
    <dbReference type="NCBI Taxonomy" id="412755"/>
    <lineage>
        <taxon>unclassified sequences</taxon>
        <taxon>metagenomes</taxon>
        <taxon>ecological metagenomes</taxon>
    </lineage>
</organism>
<dbReference type="Pfam" id="PF13489">
    <property type="entry name" value="Methyltransf_23"/>
    <property type="match status" value="1"/>
</dbReference>
<name>A0A0F9RAU8_9ZZZZ</name>
<dbReference type="InterPro" id="IPR029063">
    <property type="entry name" value="SAM-dependent_MTases_sf"/>
</dbReference>